<reference evidence="3" key="1">
    <citation type="submission" date="2023-03" db="EMBL/GenBank/DDBJ databases">
        <title>Massive genome expansion in bonnet fungi (Mycena s.s.) driven by repeated elements and novel gene families across ecological guilds.</title>
        <authorList>
            <consortium name="Lawrence Berkeley National Laboratory"/>
            <person name="Harder C.B."/>
            <person name="Miyauchi S."/>
            <person name="Viragh M."/>
            <person name="Kuo A."/>
            <person name="Thoen E."/>
            <person name="Andreopoulos B."/>
            <person name="Lu D."/>
            <person name="Skrede I."/>
            <person name="Drula E."/>
            <person name="Henrissat B."/>
            <person name="Morin E."/>
            <person name="Kohler A."/>
            <person name="Barry K."/>
            <person name="LaButti K."/>
            <person name="Morin E."/>
            <person name="Salamov A."/>
            <person name="Lipzen A."/>
            <person name="Mereny Z."/>
            <person name="Hegedus B."/>
            <person name="Baldrian P."/>
            <person name="Stursova M."/>
            <person name="Weitz H."/>
            <person name="Taylor A."/>
            <person name="Grigoriev I.V."/>
            <person name="Nagy L.G."/>
            <person name="Martin F."/>
            <person name="Kauserud H."/>
        </authorList>
    </citation>
    <scope>NUCLEOTIDE SEQUENCE</scope>
    <source>
        <strain evidence="3">CBHHK173m</strain>
    </source>
</reference>
<comment type="caution">
    <text evidence="3">The sequence shown here is derived from an EMBL/GenBank/DDBJ whole genome shotgun (WGS) entry which is preliminary data.</text>
</comment>
<evidence type="ECO:0000313" key="4">
    <source>
        <dbReference type="Proteomes" id="UP001222325"/>
    </source>
</evidence>
<evidence type="ECO:0000256" key="2">
    <source>
        <dbReference type="SAM" id="MobiDB-lite"/>
    </source>
</evidence>
<accession>A0AAD6TZ88</accession>
<feature type="region of interest" description="Disordered" evidence="2">
    <location>
        <begin position="128"/>
        <end position="191"/>
    </location>
</feature>
<sequence length="869" mass="93658">MGASKTRKVLKYTYTERVLGSFSLIQREQKKHAIHVASLRAQVLKTANARKDHLGPHWGKWVGRAIHRLEEDGILESSEAAGTVALTPDGKKIISAARRTLALPATESLSPDEEDLLWKQVTHPGFVPPVKRARHDIHDSDADSDEEEYVPTKTQKRPRTSVAASKANEEYVPPKVQKRPRTSAAASKGNPALKLSKAQLLEELTALRRAREAERLRAASPLTELDDDDDESEEVARLREVLAHKEAEMQRMRADLAYVRVADASDSASPMRPVVRTQSGTIIDRLSKQATPAPTDRDPGEYDDDAYDGGTFNENVTPHATPARKQGHANDLNKVSALEDELELRSTEMRALEQALVEMTARLGEKSTEAARVSGLQAELAAHESKLAEKSAALEREAARFSALEAAKAELEASAGTSAERVSVLQADLAASEAHLREKSVRLEAEIAEVASLRVKVTSSEAQLREAGAALDASAERVSGLQAELAASGAQLAEKGARMEAALALVAELERTKVELDAAGGTRAAELKRALANATALEAELVQVRGAREALGSQVVALEEALEARVESHRALEARLGEREQESETLRREVAALATSLEEARLNLAKKTREAEELAVKLEAREQRITEGDGEREALQMRLFDGALASERARVTVDELRAALDASMQQVANGDTARASMGEELAASAALLKETTGKLQAAEAMATTLGIQAAAREGEIERLQEQLRGSEGRVGEMEQASADASAKYSADIGARAAAQAALEDSLSAVRGDVTRLTQELGAARQEHDAVRGRLEGECAEAAARAEEAEEALLDLRASKDADEATIRELRDVFGALKAAQMESLARLGDTLESAHSSPVPKRRAARLATRKAV</sequence>
<protein>
    <submittedName>
        <fullName evidence="3">Uncharacterized protein</fullName>
    </submittedName>
</protein>
<name>A0AAD6TZ88_9AGAR</name>
<evidence type="ECO:0000313" key="3">
    <source>
        <dbReference type="EMBL" id="KAJ7079437.1"/>
    </source>
</evidence>
<proteinExistence type="predicted"/>
<feature type="coiled-coil region" evidence="1">
    <location>
        <begin position="492"/>
        <end position="624"/>
    </location>
</feature>
<gene>
    <name evidence="3" type="ORF">B0H15DRAFT_858735</name>
</gene>
<dbReference type="Gene3D" id="1.10.287.1490">
    <property type="match status" value="1"/>
</dbReference>
<feature type="coiled-coil region" evidence="1">
    <location>
        <begin position="709"/>
        <end position="736"/>
    </location>
</feature>
<organism evidence="3 4">
    <name type="scientific">Mycena belliarum</name>
    <dbReference type="NCBI Taxonomy" id="1033014"/>
    <lineage>
        <taxon>Eukaryota</taxon>
        <taxon>Fungi</taxon>
        <taxon>Dikarya</taxon>
        <taxon>Basidiomycota</taxon>
        <taxon>Agaricomycotina</taxon>
        <taxon>Agaricomycetes</taxon>
        <taxon>Agaricomycetidae</taxon>
        <taxon>Agaricales</taxon>
        <taxon>Marasmiineae</taxon>
        <taxon>Mycenaceae</taxon>
        <taxon>Mycena</taxon>
    </lineage>
</organism>
<keyword evidence="1" id="KW-0175">Coiled coil</keyword>
<dbReference type="AlphaFoldDB" id="A0AAD6TZ88"/>
<feature type="coiled-coil region" evidence="1">
    <location>
        <begin position="787"/>
        <end position="821"/>
    </location>
</feature>
<keyword evidence="4" id="KW-1185">Reference proteome</keyword>
<dbReference type="EMBL" id="JARJCN010000060">
    <property type="protein sequence ID" value="KAJ7079437.1"/>
    <property type="molecule type" value="Genomic_DNA"/>
</dbReference>
<dbReference type="Proteomes" id="UP001222325">
    <property type="component" value="Unassembled WGS sequence"/>
</dbReference>
<feature type="coiled-coil region" evidence="1">
    <location>
        <begin position="335"/>
        <end position="414"/>
    </location>
</feature>
<feature type="region of interest" description="Disordered" evidence="2">
    <location>
        <begin position="281"/>
        <end position="332"/>
    </location>
</feature>
<evidence type="ECO:0000256" key="1">
    <source>
        <dbReference type="SAM" id="Coils"/>
    </source>
</evidence>
<feature type="region of interest" description="Disordered" evidence="2">
    <location>
        <begin position="846"/>
        <end position="869"/>
    </location>
</feature>
<feature type="coiled-coil region" evidence="1">
    <location>
        <begin position="197"/>
        <end position="255"/>
    </location>
</feature>
<feature type="compositionally biased region" description="Basic residues" evidence="2">
    <location>
        <begin position="856"/>
        <end position="869"/>
    </location>
</feature>